<organism evidence="1 2">
    <name type="scientific">Hyalomma asiaticum</name>
    <name type="common">Tick</name>
    <dbReference type="NCBI Taxonomy" id="266040"/>
    <lineage>
        <taxon>Eukaryota</taxon>
        <taxon>Metazoa</taxon>
        <taxon>Ecdysozoa</taxon>
        <taxon>Arthropoda</taxon>
        <taxon>Chelicerata</taxon>
        <taxon>Arachnida</taxon>
        <taxon>Acari</taxon>
        <taxon>Parasitiformes</taxon>
        <taxon>Ixodida</taxon>
        <taxon>Ixodoidea</taxon>
        <taxon>Ixodidae</taxon>
        <taxon>Hyalomminae</taxon>
        <taxon>Hyalomma</taxon>
    </lineage>
</organism>
<comment type="caution">
    <text evidence="1">The sequence shown here is derived from an EMBL/GenBank/DDBJ whole genome shotgun (WGS) entry which is preliminary data.</text>
</comment>
<dbReference type="EMBL" id="CM023487">
    <property type="protein sequence ID" value="KAH6926452.1"/>
    <property type="molecule type" value="Genomic_DNA"/>
</dbReference>
<sequence>MIVTVLFTAIVAPFLWIAMHFLEEWLLRWRCPPGSKLPPMPPMSSIRGHVEILGRDSYRTKCVQWAKDYGPVLCQGARFYVYTKSFLTRRKACAGDLLISPTLFNLALIGHSKRLPCIEDINGITFGENITIWCSGGSDGQVQRSLEVIYTDEDHLRPTCLRCSPTKPELLPYRPTRRGPKHRAGNLSMSARSSSTPYDGAAI</sequence>
<evidence type="ECO:0000313" key="2">
    <source>
        <dbReference type="Proteomes" id="UP000821845"/>
    </source>
</evidence>
<protein>
    <submittedName>
        <fullName evidence="1">Uncharacterized protein</fullName>
    </submittedName>
</protein>
<proteinExistence type="predicted"/>
<accession>A0ACB7RZY2</accession>
<reference evidence="1" key="1">
    <citation type="submission" date="2020-05" db="EMBL/GenBank/DDBJ databases">
        <title>Large-scale comparative analyses of tick genomes elucidate their genetic diversity and vector capacities.</title>
        <authorList>
            <person name="Jia N."/>
            <person name="Wang J."/>
            <person name="Shi W."/>
            <person name="Du L."/>
            <person name="Sun Y."/>
            <person name="Zhan W."/>
            <person name="Jiang J."/>
            <person name="Wang Q."/>
            <person name="Zhang B."/>
            <person name="Ji P."/>
            <person name="Sakyi L.B."/>
            <person name="Cui X."/>
            <person name="Yuan T."/>
            <person name="Jiang B."/>
            <person name="Yang W."/>
            <person name="Lam T.T.-Y."/>
            <person name="Chang Q."/>
            <person name="Ding S."/>
            <person name="Wang X."/>
            <person name="Zhu J."/>
            <person name="Ruan X."/>
            <person name="Zhao L."/>
            <person name="Wei J."/>
            <person name="Que T."/>
            <person name="Du C."/>
            <person name="Cheng J."/>
            <person name="Dai P."/>
            <person name="Han X."/>
            <person name="Huang E."/>
            <person name="Gao Y."/>
            <person name="Liu J."/>
            <person name="Shao H."/>
            <person name="Ye R."/>
            <person name="Li L."/>
            <person name="Wei W."/>
            <person name="Wang X."/>
            <person name="Wang C."/>
            <person name="Yang T."/>
            <person name="Huo Q."/>
            <person name="Li W."/>
            <person name="Guo W."/>
            <person name="Chen H."/>
            <person name="Zhou L."/>
            <person name="Ni X."/>
            <person name="Tian J."/>
            <person name="Zhou Y."/>
            <person name="Sheng Y."/>
            <person name="Liu T."/>
            <person name="Pan Y."/>
            <person name="Xia L."/>
            <person name="Li J."/>
            <person name="Zhao F."/>
            <person name="Cao W."/>
        </authorList>
    </citation>
    <scope>NUCLEOTIDE SEQUENCE</scope>
    <source>
        <strain evidence="1">Hyas-2018</strain>
    </source>
</reference>
<dbReference type="Proteomes" id="UP000821845">
    <property type="component" value="Chromosome 7"/>
</dbReference>
<gene>
    <name evidence="1" type="ORF">HPB50_018712</name>
</gene>
<evidence type="ECO:0000313" key="1">
    <source>
        <dbReference type="EMBL" id="KAH6926452.1"/>
    </source>
</evidence>
<keyword evidence="2" id="KW-1185">Reference proteome</keyword>
<name>A0ACB7RZY2_HYAAI</name>